<sequence length="106" mass="11911">MNVGIVAGYDGSAAETFTQYGVDIWDAGEGWKGFTGEEANAVYGFEDWVDVAMLSGAIAVLLNFNRKKESPEANKWRHILVRFNSTLYQKFQVVESQPDSNMHKIF</sequence>
<dbReference type="VEuPathDB" id="FungiDB:F4678DRAFT_87730"/>
<organism evidence="1 2">
    <name type="scientific">Xylaria arbuscula</name>
    <dbReference type="NCBI Taxonomy" id="114810"/>
    <lineage>
        <taxon>Eukaryota</taxon>
        <taxon>Fungi</taxon>
        <taxon>Dikarya</taxon>
        <taxon>Ascomycota</taxon>
        <taxon>Pezizomycotina</taxon>
        <taxon>Sordariomycetes</taxon>
        <taxon>Xylariomycetidae</taxon>
        <taxon>Xylariales</taxon>
        <taxon>Xylariaceae</taxon>
        <taxon>Xylaria</taxon>
    </lineage>
</organism>
<evidence type="ECO:0000313" key="1">
    <source>
        <dbReference type="EMBL" id="KAJ3572307.1"/>
    </source>
</evidence>
<proteinExistence type="predicted"/>
<dbReference type="AlphaFoldDB" id="A0A9W8NF69"/>
<protein>
    <submittedName>
        <fullName evidence="1">Uncharacterized protein</fullName>
    </submittedName>
</protein>
<accession>A0A9W8NF69</accession>
<reference evidence="1" key="1">
    <citation type="submission" date="2022-07" db="EMBL/GenBank/DDBJ databases">
        <title>Genome Sequence of Xylaria arbuscula.</title>
        <authorList>
            <person name="Buettner E."/>
        </authorList>
    </citation>
    <scope>NUCLEOTIDE SEQUENCE</scope>
    <source>
        <strain evidence="1">VT107</strain>
    </source>
</reference>
<name>A0A9W8NF69_9PEZI</name>
<evidence type="ECO:0000313" key="2">
    <source>
        <dbReference type="Proteomes" id="UP001148614"/>
    </source>
</evidence>
<comment type="caution">
    <text evidence="1">The sequence shown here is derived from an EMBL/GenBank/DDBJ whole genome shotgun (WGS) entry which is preliminary data.</text>
</comment>
<dbReference type="Proteomes" id="UP001148614">
    <property type="component" value="Unassembled WGS sequence"/>
</dbReference>
<keyword evidence="2" id="KW-1185">Reference proteome</keyword>
<gene>
    <name evidence="1" type="ORF">NPX13_g5095</name>
</gene>
<dbReference type="EMBL" id="JANPWZ010000777">
    <property type="protein sequence ID" value="KAJ3572307.1"/>
    <property type="molecule type" value="Genomic_DNA"/>
</dbReference>